<proteinExistence type="predicted"/>
<sequence>MKLLPRNTHFTFLVLPDGSKPALRFRVSTALLLVIPILISLLIVIASTLYLLHERNSHQLEMLQLQLASESDAHQDQLADKEAIIVKLQTDLVQLAQQADAVDARMEELSKLESDMKSLVGLSSDKTAKETDGDGVGGEQLDATDADIRELAEQTKSFYTSIGGEISELKNRLTSTRKEVQKKKQVLRLTPTYWPTESERITSLFGVRIDPFTNHPGVHKGMDIAGKTGDSIFAAADGYVQDTGYMTERGNYIVVSHKNGIATKYMHLNKVLAQKGDRVEQGDLIGLLGSTGRSTGPHLHFEVMKYGVSVDPKPYLKMGIKGIPTDVQLEKRQD</sequence>
<feature type="transmembrane region" description="Helical" evidence="2">
    <location>
        <begin position="30"/>
        <end position="52"/>
    </location>
</feature>
<dbReference type="RefSeq" id="WP_210663349.1">
    <property type="nucleotide sequence ID" value="NZ_JAGKSP010000016.1"/>
</dbReference>
<evidence type="ECO:0000256" key="2">
    <source>
        <dbReference type="SAM" id="Phobius"/>
    </source>
</evidence>
<keyword evidence="5" id="KW-1185">Reference proteome</keyword>
<dbReference type="InterPro" id="IPR050570">
    <property type="entry name" value="Cell_wall_metabolism_enzyme"/>
</dbReference>
<dbReference type="CDD" id="cd12797">
    <property type="entry name" value="M23_peptidase"/>
    <property type="match status" value="1"/>
</dbReference>
<dbReference type="InterPro" id="IPR016047">
    <property type="entry name" value="M23ase_b-sheet_dom"/>
</dbReference>
<reference evidence="4 5" key="1">
    <citation type="submission" date="2021-04" db="EMBL/GenBank/DDBJ databases">
        <title>Paenibacillus sp. DLE-14 whole genome sequence.</title>
        <authorList>
            <person name="Ham Y.J."/>
        </authorList>
    </citation>
    <scope>NUCLEOTIDE SEQUENCE [LARGE SCALE GENOMIC DNA]</scope>
    <source>
        <strain evidence="4 5">DLE-14</strain>
    </source>
</reference>
<dbReference type="Proteomes" id="UP000673394">
    <property type="component" value="Unassembled WGS sequence"/>
</dbReference>
<feature type="domain" description="M23ase beta-sheet core" evidence="3">
    <location>
        <begin position="218"/>
        <end position="312"/>
    </location>
</feature>
<dbReference type="PANTHER" id="PTHR21666:SF270">
    <property type="entry name" value="MUREIN HYDROLASE ACTIVATOR ENVC"/>
    <property type="match status" value="1"/>
</dbReference>
<accession>A0ABS5CKC1</accession>
<organism evidence="4 5">
    <name type="scientific">Paenibacillus lignilyticus</name>
    <dbReference type="NCBI Taxonomy" id="1172615"/>
    <lineage>
        <taxon>Bacteria</taxon>
        <taxon>Bacillati</taxon>
        <taxon>Bacillota</taxon>
        <taxon>Bacilli</taxon>
        <taxon>Bacillales</taxon>
        <taxon>Paenibacillaceae</taxon>
        <taxon>Paenibacillus</taxon>
    </lineage>
</organism>
<dbReference type="Gene3D" id="2.70.70.10">
    <property type="entry name" value="Glucose Permease (Domain IIA)"/>
    <property type="match status" value="1"/>
</dbReference>
<evidence type="ECO:0000313" key="5">
    <source>
        <dbReference type="Proteomes" id="UP000673394"/>
    </source>
</evidence>
<protein>
    <submittedName>
        <fullName evidence="4">Peptidoglycan DD-metalloendopeptidase family protein</fullName>
    </submittedName>
</protein>
<dbReference type="SUPFAM" id="SSF51261">
    <property type="entry name" value="Duplicated hybrid motif"/>
    <property type="match status" value="1"/>
</dbReference>
<keyword evidence="1" id="KW-0175">Coiled coil</keyword>
<dbReference type="PANTHER" id="PTHR21666">
    <property type="entry name" value="PEPTIDASE-RELATED"/>
    <property type="match status" value="1"/>
</dbReference>
<dbReference type="Pfam" id="PF01551">
    <property type="entry name" value="Peptidase_M23"/>
    <property type="match status" value="1"/>
</dbReference>
<keyword evidence="2" id="KW-0812">Transmembrane</keyword>
<keyword evidence="2" id="KW-0472">Membrane</keyword>
<keyword evidence="2" id="KW-1133">Transmembrane helix</keyword>
<dbReference type="InterPro" id="IPR011055">
    <property type="entry name" value="Dup_hybrid_motif"/>
</dbReference>
<comment type="caution">
    <text evidence="4">The sequence shown here is derived from an EMBL/GenBank/DDBJ whole genome shotgun (WGS) entry which is preliminary data.</text>
</comment>
<name>A0ABS5CKC1_9BACL</name>
<gene>
    <name evidence="4" type="ORF">I8J30_26715</name>
</gene>
<evidence type="ECO:0000313" key="4">
    <source>
        <dbReference type="EMBL" id="MBP3966301.1"/>
    </source>
</evidence>
<dbReference type="EMBL" id="JAGKSP010000016">
    <property type="protein sequence ID" value="MBP3966301.1"/>
    <property type="molecule type" value="Genomic_DNA"/>
</dbReference>
<feature type="coiled-coil region" evidence="1">
    <location>
        <begin position="78"/>
        <end position="112"/>
    </location>
</feature>
<evidence type="ECO:0000259" key="3">
    <source>
        <dbReference type="Pfam" id="PF01551"/>
    </source>
</evidence>
<evidence type="ECO:0000256" key="1">
    <source>
        <dbReference type="SAM" id="Coils"/>
    </source>
</evidence>